<dbReference type="PROSITE" id="PS50110">
    <property type="entry name" value="RESPONSE_REGULATORY"/>
    <property type="match status" value="1"/>
</dbReference>
<feature type="transmembrane region" description="Helical" evidence="13">
    <location>
        <begin position="92"/>
        <end position="113"/>
    </location>
</feature>
<evidence type="ECO:0000256" key="13">
    <source>
        <dbReference type="SAM" id="Phobius"/>
    </source>
</evidence>
<dbReference type="PROSITE" id="PS50109">
    <property type="entry name" value="HIS_KIN"/>
    <property type="match status" value="1"/>
</dbReference>
<dbReference type="Gene3D" id="3.40.50.2300">
    <property type="match status" value="1"/>
</dbReference>
<keyword evidence="17" id="KW-1185">Reference proteome</keyword>
<dbReference type="CDD" id="cd17546">
    <property type="entry name" value="REC_hyHK_CKI1_RcsC-like"/>
    <property type="match status" value="1"/>
</dbReference>
<feature type="transmembrane region" description="Helical" evidence="13">
    <location>
        <begin position="196"/>
        <end position="217"/>
    </location>
</feature>
<evidence type="ECO:0000256" key="10">
    <source>
        <dbReference type="ARBA" id="ARBA00023012"/>
    </source>
</evidence>
<feature type="transmembrane region" description="Helical" evidence="13">
    <location>
        <begin position="62"/>
        <end position="80"/>
    </location>
</feature>
<dbReference type="CDD" id="cd00082">
    <property type="entry name" value="HisKA"/>
    <property type="match status" value="1"/>
</dbReference>
<dbReference type="InterPro" id="IPR011006">
    <property type="entry name" value="CheY-like_superfamily"/>
</dbReference>
<evidence type="ECO:0000313" key="17">
    <source>
        <dbReference type="Proteomes" id="UP001595697"/>
    </source>
</evidence>
<dbReference type="InterPro" id="IPR003661">
    <property type="entry name" value="HisK_dim/P_dom"/>
</dbReference>
<dbReference type="SUPFAM" id="SSF52172">
    <property type="entry name" value="CheY-like"/>
    <property type="match status" value="1"/>
</dbReference>
<name>A0ABV8E574_9HYPH</name>
<dbReference type="SMART" id="SM00387">
    <property type="entry name" value="HATPase_c"/>
    <property type="match status" value="1"/>
</dbReference>
<keyword evidence="10" id="KW-0902">Two-component regulatory system</keyword>
<dbReference type="CDD" id="cd16922">
    <property type="entry name" value="HATPase_EvgS-ArcB-TorS-like"/>
    <property type="match status" value="1"/>
</dbReference>
<feature type="transmembrane region" description="Helical" evidence="13">
    <location>
        <begin position="122"/>
        <end position="140"/>
    </location>
</feature>
<comment type="catalytic activity">
    <reaction evidence="1">
        <text>ATP + protein L-histidine = ADP + protein N-phospho-L-histidine.</text>
        <dbReference type="EC" id="2.7.13.3"/>
    </reaction>
</comment>
<keyword evidence="6 13" id="KW-0812">Transmembrane</keyword>
<evidence type="ECO:0000256" key="1">
    <source>
        <dbReference type="ARBA" id="ARBA00000085"/>
    </source>
</evidence>
<proteinExistence type="predicted"/>
<dbReference type="SUPFAM" id="SSF55874">
    <property type="entry name" value="ATPase domain of HSP90 chaperone/DNA topoisomerase II/histidine kinase"/>
    <property type="match status" value="1"/>
</dbReference>
<dbReference type="InterPro" id="IPR003594">
    <property type="entry name" value="HATPase_dom"/>
</dbReference>
<dbReference type="GO" id="GO:0005524">
    <property type="term" value="F:ATP binding"/>
    <property type="evidence" value="ECO:0007669"/>
    <property type="project" value="UniProtKB-KW"/>
</dbReference>
<gene>
    <name evidence="16" type="ORF">ACFOVS_03730</name>
</gene>
<reference evidence="17" key="1">
    <citation type="journal article" date="2019" name="Int. J. Syst. Evol. Microbiol.">
        <title>The Global Catalogue of Microorganisms (GCM) 10K type strain sequencing project: providing services to taxonomists for standard genome sequencing and annotation.</title>
        <authorList>
            <consortium name="The Broad Institute Genomics Platform"/>
            <consortium name="The Broad Institute Genome Sequencing Center for Infectious Disease"/>
            <person name="Wu L."/>
            <person name="Ma J."/>
        </authorList>
    </citation>
    <scope>NUCLEOTIDE SEQUENCE [LARGE SCALE GENOMIC DNA]</scope>
    <source>
        <strain evidence="17">TBRC 5781</strain>
    </source>
</reference>
<keyword evidence="4" id="KW-1003">Cell membrane</keyword>
<keyword evidence="7" id="KW-0547">Nucleotide-binding</keyword>
<comment type="caution">
    <text evidence="16">The sequence shown here is derived from an EMBL/GenBank/DDBJ whole genome shotgun (WGS) entry which is preliminary data.</text>
</comment>
<keyword evidence="5 12" id="KW-0597">Phosphoprotein</keyword>
<dbReference type="SMART" id="SM00388">
    <property type="entry name" value="HisKA"/>
    <property type="match status" value="1"/>
</dbReference>
<evidence type="ECO:0000256" key="11">
    <source>
        <dbReference type="ARBA" id="ARBA00023136"/>
    </source>
</evidence>
<keyword evidence="11 13" id="KW-0472">Membrane</keyword>
<evidence type="ECO:0000259" key="14">
    <source>
        <dbReference type="PROSITE" id="PS50109"/>
    </source>
</evidence>
<dbReference type="EMBL" id="JBHSBD010000014">
    <property type="protein sequence ID" value="MFC3967248.1"/>
    <property type="molecule type" value="Genomic_DNA"/>
</dbReference>
<accession>A0ABV8E574</accession>
<protein>
    <recommendedName>
        <fullName evidence="3">histidine kinase</fullName>
        <ecNumber evidence="3">2.7.13.3</ecNumber>
    </recommendedName>
</protein>
<evidence type="ECO:0000256" key="8">
    <source>
        <dbReference type="ARBA" id="ARBA00022840"/>
    </source>
</evidence>
<dbReference type="InterPro" id="IPR036641">
    <property type="entry name" value="HPT_dom_sf"/>
</dbReference>
<sequence length="846" mass="93233">MATFRNLSELCNKNGSFLSSVASMTSMQQQPVDQRRAIIWTGEFRDRDVEARYTETARAETLNIARLCVLATTLASVSFAPMDLMMIKTPMLYEFLGIRFGLVVLCVVTLFALARANSQREIVFASYTQTIVFFFFNALIFNHPALTRHGGALIPLIAIALPMYLPGRALPVALASVYAWTISLVFWGILRPDPESLLDLSSIFLVATVAYVVGNMARIQLNRMRRVEFLHMEEMRRINRELIAAKERAEAGERIKSEFLAVMSHEIRTPMNGILGMIKLLLGEKLSTSVRERLSVVRRSAEALRAILDDVLDLSSLERGADVVLHEPVDLGRLTQDVVDLMTPRAREKRIELRLEQEAPSIGWFLGDAARLRQILFNLVGNAVKFTEVGYVMINIRQDKAEHRVRIEVRDSGIGIPPEQIPGLFEPFVQVDATIKRRFGGSGLGLAIVRRLVETMQGSIAVKSEPGVGSSFCVSLPLPPVAPSDIAEKPAKFDEKTSPRSLDILIVEDNPVNQAVASGLLTAAGHRCEVVDGGLAALERIQHRSFDVVLMDLQMPGMDGFEATRRIRALGGEIGALPIIALTANAMREDIERSLAAGIDGHLSKPIDIDALLRLLASLPERRKSISPLRRGDDVLVVGDLPKTLQLRLRRLDLRLFPARDFLAAQAMLKARYFAGVVVFDGSDDLRDLSPLLPASASLVVFKNEMPLSGAKDPEQSRVISLSLNMSDEELTACLLGVAVDESSVILPGEQTYSNVNDLFLKHLADEHDILQKVDITDVGLREIAHRLKGSAANMGDQILAEAAAQALTAEPQHHIETCSKLRNAVYFSISQINAVSAAGQRRSIE</sequence>
<dbReference type="PANTHER" id="PTHR45339">
    <property type="entry name" value="HYBRID SIGNAL TRANSDUCTION HISTIDINE KINASE J"/>
    <property type="match status" value="1"/>
</dbReference>
<keyword evidence="9 13" id="KW-1133">Transmembrane helix</keyword>
<dbReference type="Gene3D" id="1.10.287.130">
    <property type="match status" value="1"/>
</dbReference>
<dbReference type="RefSeq" id="WP_247261806.1">
    <property type="nucleotide sequence ID" value="NZ_JALJQZ010000028.1"/>
</dbReference>
<organism evidence="16 17">
    <name type="scientific">Rhizobium lemnae</name>
    <dbReference type="NCBI Taxonomy" id="1214924"/>
    <lineage>
        <taxon>Bacteria</taxon>
        <taxon>Pseudomonadati</taxon>
        <taxon>Pseudomonadota</taxon>
        <taxon>Alphaproteobacteria</taxon>
        <taxon>Hyphomicrobiales</taxon>
        <taxon>Rhizobiaceae</taxon>
        <taxon>Rhizobium/Agrobacterium group</taxon>
        <taxon>Rhizobium</taxon>
    </lineage>
</organism>
<evidence type="ECO:0000256" key="3">
    <source>
        <dbReference type="ARBA" id="ARBA00012438"/>
    </source>
</evidence>
<dbReference type="Pfam" id="PF02518">
    <property type="entry name" value="HATPase_c"/>
    <property type="match status" value="1"/>
</dbReference>
<dbReference type="InterPro" id="IPR001789">
    <property type="entry name" value="Sig_transdc_resp-reg_receiver"/>
</dbReference>
<keyword evidence="8 16" id="KW-0067">ATP-binding</keyword>
<feature type="modified residue" description="4-aspartylphosphate" evidence="12">
    <location>
        <position position="552"/>
    </location>
</feature>
<evidence type="ECO:0000256" key="12">
    <source>
        <dbReference type="PROSITE-ProRule" id="PRU00169"/>
    </source>
</evidence>
<evidence type="ECO:0000256" key="9">
    <source>
        <dbReference type="ARBA" id="ARBA00022989"/>
    </source>
</evidence>
<dbReference type="InterPro" id="IPR036097">
    <property type="entry name" value="HisK_dim/P_sf"/>
</dbReference>
<dbReference type="InterPro" id="IPR005467">
    <property type="entry name" value="His_kinase_dom"/>
</dbReference>
<evidence type="ECO:0000313" key="16">
    <source>
        <dbReference type="EMBL" id="MFC3967248.1"/>
    </source>
</evidence>
<dbReference type="PRINTS" id="PR00344">
    <property type="entry name" value="BCTRLSENSOR"/>
</dbReference>
<evidence type="ECO:0000256" key="2">
    <source>
        <dbReference type="ARBA" id="ARBA00004651"/>
    </source>
</evidence>
<dbReference type="Pfam" id="PF00512">
    <property type="entry name" value="HisKA"/>
    <property type="match status" value="1"/>
</dbReference>
<evidence type="ECO:0000256" key="6">
    <source>
        <dbReference type="ARBA" id="ARBA00022692"/>
    </source>
</evidence>
<feature type="transmembrane region" description="Helical" evidence="13">
    <location>
        <begin position="172"/>
        <end position="190"/>
    </location>
</feature>
<dbReference type="Proteomes" id="UP001595697">
    <property type="component" value="Unassembled WGS sequence"/>
</dbReference>
<dbReference type="SUPFAM" id="SSF47384">
    <property type="entry name" value="Homodimeric domain of signal transducing histidine kinase"/>
    <property type="match status" value="1"/>
</dbReference>
<dbReference type="InterPro" id="IPR036890">
    <property type="entry name" value="HATPase_C_sf"/>
</dbReference>
<feature type="domain" description="Response regulatory" evidence="15">
    <location>
        <begin position="503"/>
        <end position="620"/>
    </location>
</feature>
<dbReference type="Gene3D" id="3.30.565.10">
    <property type="entry name" value="Histidine kinase-like ATPase, C-terminal domain"/>
    <property type="match status" value="1"/>
</dbReference>
<dbReference type="Gene3D" id="1.20.120.160">
    <property type="entry name" value="HPT domain"/>
    <property type="match status" value="1"/>
</dbReference>
<dbReference type="InterPro" id="IPR004358">
    <property type="entry name" value="Sig_transdc_His_kin-like_C"/>
</dbReference>
<evidence type="ECO:0000256" key="7">
    <source>
        <dbReference type="ARBA" id="ARBA00022741"/>
    </source>
</evidence>
<feature type="domain" description="Histidine kinase" evidence="14">
    <location>
        <begin position="262"/>
        <end position="480"/>
    </location>
</feature>
<evidence type="ECO:0000256" key="5">
    <source>
        <dbReference type="ARBA" id="ARBA00022553"/>
    </source>
</evidence>
<dbReference type="SUPFAM" id="SSF47226">
    <property type="entry name" value="Histidine-containing phosphotransfer domain, HPT domain"/>
    <property type="match status" value="1"/>
</dbReference>
<evidence type="ECO:0000256" key="4">
    <source>
        <dbReference type="ARBA" id="ARBA00022475"/>
    </source>
</evidence>
<comment type="subcellular location">
    <subcellularLocation>
        <location evidence="2">Cell membrane</location>
        <topology evidence="2">Multi-pass membrane protein</topology>
    </subcellularLocation>
</comment>
<dbReference type="PANTHER" id="PTHR45339:SF1">
    <property type="entry name" value="HYBRID SIGNAL TRANSDUCTION HISTIDINE KINASE J"/>
    <property type="match status" value="1"/>
</dbReference>
<dbReference type="SMART" id="SM00448">
    <property type="entry name" value="REC"/>
    <property type="match status" value="1"/>
</dbReference>
<evidence type="ECO:0000259" key="15">
    <source>
        <dbReference type="PROSITE" id="PS50110"/>
    </source>
</evidence>
<dbReference type="EC" id="2.7.13.3" evidence="3"/>
<dbReference type="Pfam" id="PF00072">
    <property type="entry name" value="Response_reg"/>
    <property type="match status" value="1"/>
</dbReference>